<evidence type="ECO:0000313" key="6">
    <source>
        <dbReference type="EMBL" id="NRF69044.1"/>
    </source>
</evidence>
<dbReference type="EMBL" id="JABRWJ010000005">
    <property type="protein sequence ID" value="NRF69044.1"/>
    <property type="molecule type" value="Genomic_DNA"/>
</dbReference>
<dbReference type="InterPro" id="IPR036442">
    <property type="entry name" value="ProQ/FinO_sf"/>
</dbReference>
<feature type="region of interest" description="Disordered" evidence="4">
    <location>
        <begin position="199"/>
        <end position="273"/>
    </location>
</feature>
<keyword evidence="3" id="KW-0143">Chaperone</keyword>
<proteinExistence type="predicted"/>
<evidence type="ECO:0000256" key="4">
    <source>
        <dbReference type="SAM" id="MobiDB-lite"/>
    </source>
</evidence>
<feature type="compositionally biased region" description="Basic and acidic residues" evidence="4">
    <location>
        <begin position="213"/>
        <end position="237"/>
    </location>
</feature>
<reference evidence="6 7" key="1">
    <citation type="submission" date="2020-05" db="EMBL/GenBank/DDBJ databases">
        <title>Aquincola sp. isolate from soil.</title>
        <authorList>
            <person name="Han J."/>
            <person name="Kim D.-U."/>
        </authorList>
    </citation>
    <scope>NUCLEOTIDE SEQUENCE [LARGE SCALE GENOMIC DNA]</scope>
    <source>
        <strain evidence="6 7">S2</strain>
    </source>
</reference>
<name>A0ABX2EKB6_9BURK</name>
<dbReference type="Gene3D" id="1.10.1710.10">
    <property type="entry name" value="ProQ/FinO domain"/>
    <property type="match status" value="1"/>
</dbReference>
<gene>
    <name evidence="6" type="ORF">HLB44_18785</name>
</gene>
<dbReference type="SUPFAM" id="SSF48657">
    <property type="entry name" value="FinO-like"/>
    <property type="match status" value="1"/>
</dbReference>
<comment type="caution">
    <text evidence="6">The sequence shown here is derived from an EMBL/GenBank/DDBJ whole genome shotgun (WGS) entry which is preliminary data.</text>
</comment>
<evidence type="ECO:0000256" key="3">
    <source>
        <dbReference type="ARBA" id="ARBA00023186"/>
    </source>
</evidence>
<feature type="compositionally biased region" description="Low complexity" evidence="4">
    <location>
        <begin position="1"/>
        <end position="16"/>
    </location>
</feature>
<feature type="compositionally biased region" description="Basic and acidic residues" evidence="4">
    <location>
        <begin position="100"/>
        <end position="127"/>
    </location>
</feature>
<evidence type="ECO:0000259" key="5">
    <source>
        <dbReference type="SMART" id="SM00945"/>
    </source>
</evidence>
<evidence type="ECO:0000256" key="1">
    <source>
        <dbReference type="ARBA" id="ARBA00022490"/>
    </source>
</evidence>
<feature type="region of interest" description="Disordered" evidence="4">
    <location>
        <begin position="1"/>
        <end position="20"/>
    </location>
</feature>
<sequence>MADEAAAPAPAPAARAPEADPAEVAAKLKALFPALFAGAPKPVKLRVQEDIQARAPGQFSKRDLSAFFRRHTLGNGYLIALTKAAERFDLDGQPAGPVSDVHREAAREELKRRRARREERDAAERQQRALVQQEQQRERALVQQEQQREQAEVLQQRRDRARLLRDFETTRLTTPNFCALKGMTPEQLEAVLVQARKEAAEAPPPFVQPGGDRPPRRDDRRPPRPDDQRRPPRRDAGGPRPPGAGQPPQGQRRPEGAKKPRPPGPPRPDKPPR</sequence>
<dbReference type="InterPro" id="IPR023529">
    <property type="entry name" value="ProQ"/>
</dbReference>
<keyword evidence="2" id="KW-0694">RNA-binding</keyword>
<organism evidence="6 7">
    <name type="scientific">Pseudaquabacterium terrae</name>
    <dbReference type="NCBI Taxonomy" id="2732868"/>
    <lineage>
        <taxon>Bacteria</taxon>
        <taxon>Pseudomonadati</taxon>
        <taxon>Pseudomonadota</taxon>
        <taxon>Betaproteobacteria</taxon>
        <taxon>Burkholderiales</taxon>
        <taxon>Sphaerotilaceae</taxon>
        <taxon>Pseudaquabacterium</taxon>
    </lineage>
</organism>
<dbReference type="PANTHER" id="PTHR38106">
    <property type="entry name" value="RNA CHAPERONE PROQ"/>
    <property type="match status" value="1"/>
</dbReference>
<dbReference type="Proteomes" id="UP000737171">
    <property type="component" value="Unassembled WGS sequence"/>
</dbReference>
<dbReference type="PANTHER" id="PTHR38106:SF1">
    <property type="entry name" value="RNA CHAPERONE PROQ"/>
    <property type="match status" value="1"/>
</dbReference>
<dbReference type="Pfam" id="PF04352">
    <property type="entry name" value="ProQ"/>
    <property type="match status" value="1"/>
</dbReference>
<dbReference type="SMART" id="SM00945">
    <property type="entry name" value="ProQ"/>
    <property type="match status" value="1"/>
</dbReference>
<feature type="region of interest" description="Disordered" evidence="4">
    <location>
        <begin position="92"/>
        <end position="131"/>
    </location>
</feature>
<dbReference type="InterPro" id="IPR016103">
    <property type="entry name" value="ProQ/FinO"/>
</dbReference>
<protein>
    <submittedName>
        <fullName evidence="6">ProQ/FinO family protein</fullName>
    </submittedName>
</protein>
<keyword evidence="7" id="KW-1185">Reference proteome</keyword>
<accession>A0ABX2EKB6</accession>
<evidence type="ECO:0000256" key="2">
    <source>
        <dbReference type="ARBA" id="ARBA00022884"/>
    </source>
</evidence>
<evidence type="ECO:0000313" key="7">
    <source>
        <dbReference type="Proteomes" id="UP000737171"/>
    </source>
</evidence>
<feature type="domain" description="ProQ/FinO" evidence="5">
    <location>
        <begin position="16"/>
        <end position="126"/>
    </location>
</feature>
<keyword evidence="1" id="KW-0963">Cytoplasm</keyword>